<dbReference type="InterPro" id="IPR031736">
    <property type="entry name" value="REXO1-like_dom"/>
</dbReference>
<dbReference type="InterPro" id="IPR034922">
    <property type="entry name" value="REX1-like_exo"/>
</dbReference>
<evidence type="ECO:0000313" key="10">
    <source>
        <dbReference type="Proteomes" id="UP000324632"/>
    </source>
</evidence>
<sequence length="1210" mass="134407">MFPSTLLFSEIVCPFLRWGRCKRPYCLYSHGEDKTSIVTTDLGEHNVSASNGASHTTEDNCLEELERINKEIEAVKSEVEKERKRLSQYQSSQSLTQTESAGDGSEKYLRNTDSPAKDQNGNHLRQTKPVAATTADRKYVVDRARPRTDLEYDPCSNFSADLLSGSTIDCKLKSTSKVHNNGMERNVPPLHLDDSDEGTLVIDIPLSKKLQGRHRPKPKKKTTVFEPQHSPVGKVRAEKTKLSSKGSPIHNVDVKEKEGALTHPLTVTQEQESSEGELIIDVSPLEDEQKLSNQHGTVAKDVLESTILSYITESPGEEGKETKEGPTNKRITNVKHLKKQTTEEPVTEPIAELNSSPQSSNTNMETLDMQEEEKSQNIANVLDNISTCLDNLRSESEKIKSIQDVTMLPVCYLPHDKYISATGHGTFGTKPQFNNTSEYIPKSISIKNISQDQGSLFDPYFTMVSSQTFESSLHKDEEHTCNPSSQDLVETPCLNVQESSKSKSFVHRIPFVSGIDDRMVLSEPSTSQINPGASVEYEDKISTSDSSFVSGEETVSSQAFACGAIEGANNEIIEIVSSSESELRYSDLDLSETDPMEECYRIFMEANQLEADVVQNKAPVVQIEAPIMLSDETNDLIVTPETGMKSNPPPPLKKRVAHAMKFEANKSKGQIIVPLRDGVSQLVIPNRAQACQRRAAVLTAAVKGCQTPVMSNPPKKVYMHSVIHSNVVQNHGLPVGTTLQLGANLQLIVPDGNCGLPLMLFPSAMSVQRLPQTSPPTQLPQTSHPPQTAHHPQLPNYTPAKSMGVKRKAKIRHEVGAKVPHDVRQRYVNLFVEEFLKTSVTVQDAFEKALVEEKSVYDRSINKLKYLSVAVNALKRLKNQSVLPAKASSERDQNVSRGKVPLNTQALQGPDDWMLYKQLKEHVLSEEMLRVNNYPRKHPDNADFAVQYGDLKKGINDPLKRICCRCGATFSVDRSGKHTRREECNYHYGKVIENRVPGGVETRYSCCESVVGSPGCQVFNLHVHDAVSLQGFVSSFPQCPVGKTCPGVFAVDTETCYTTEGLEVVRVTLVNSSLQVVFDTFVKPDNDVIDYNTRFSGISKDDVTGTSSSLLDVQEVLLNFIKADTFLIGHGLENDLAALKIIHSSVIDTSMVFPHRLGPPHKRELNSLTGDYLRRIIQESVEGHDTREDAKACMELMLWRVKEDSKVKRW</sequence>
<dbReference type="CDD" id="cd06145">
    <property type="entry name" value="REX1_like"/>
    <property type="match status" value="1"/>
</dbReference>
<keyword evidence="10" id="KW-1185">Reference proteome</keyword>
<dbReference type="Pfam" id="PF15870">
    <property type="entry name" value="EloA-BP1"/>
    <property type="match status" value="1"/>
</dbReference>
<dbReference type="Gene3D" id="3.30.420.10">
    <property type="entry name" value="Ribonuclease H-like superfamily/Ribonuclease H"/>
    <property type="match status" value="1"/>
</dbReference>
<feature type="compositionally biased region" description="Polar residues" evidence="7">
    <location>
        <begin position="111"/>
        <end position="124"/>
    </location>
</feature>
<feature type="compositionally biased region" description="Polar residues" evidence="7">
    <location>
        <begin position="353"/>
        <end position="363"/>
    </location>
</feature>
<comment type="subcellular location">
    <subcellularLocation>
        <location evidence="1">Nucleus</location>
    </subcellularLocation>
</comment>
<evidence type="ECO:0000256" key="3">
    <source>
        <dbReference type="ARBA" id="ARBA00022722"/>
    </source>
</evidence>
<proteinExistence type="inferred from homology"/>
<evidence type="ECO:0000256" key="7">
    <source>
        <dbReference type="SAM" id="MobiDB-lite"/>
    </source>
</evidence>
<reference evidence="9 10" key="1">
    <citation type="journal article" date="2019" name="Mol. Ecol. Resour.">
        <title>Chromosome-level genome assembly of Triplophysa tibetana, a fish adapted to the harsh high-altitude environment of the Tibetan Plateau.</title>
        <authorList>
            <person name="Yang X."/>
            <person name="Liu H."/>
            <person name="Ma Z."/>
            <person name="Zou Y."/>
            <person name="Zou M."/>
            <person name="Mao Y."/>
            <person name="Li X."/>
            <person name="Wang H."/>
            <person name="Chen T."/>
            <person name="Wang W."/>
            <person name="Yang R."/>
        </authorList>
    </citation>
    <scope>NUCLEOTIDE SEQUENCE [LARGE SCALE GENOMIC DNA]</scope>
    <source>
        <strain evidence="9">TTIB1903HZAU</strain>
        <tissue evidence="9">Muscle</tissue>
    </source>
</reference>
<dbReference type="PANTHER" id="PTHR12801">
    <property type="entry name" value="RNA EXONUCLEASE REXO1 / RECO3 FAMILY MEMBER-RELATED"/>
    <property type="match status" value="1"/>
</dbReference>
<evidence type="ECO:0000256" key="6">
    <source>
        <dbReference type="ARBA" id="ARBA00023242"/>
    </source>
</evidence>
<dbReference type="SUPFAM" id="SSF53098">
    <property type="entry name" value="Ribonuclease H-like"/>
    <property type="match status" value="1"/>
</dbReference>
<organism evidence="9 10">
    <name type="scientific">Triplophysa tibetana</name>
    <dbReference type="NCBI Taxonomy" id="1572043"/>
    <lineage>
        <taxon>Eukaryota</taxon>
        <taxon>Metazoa</taxon>
        <taxon>Chordata</taxon>
        <taxon>Craniata</taxon>
        <taxon>Vertebrata</taxon>
        <taxon>Euteleostomi</taxon>
        <taxon>Actinopterygii</taxon>
        <taxon>Neopterygii</taxon>
        <taxon>Teleostei</taxon>
        <taxon>Ostariophysi</taxon>
        <taxon>Cypriniformes</taxon>
        <taxon>Nemacheilidae</taxon>
        <taxon>Triplophysa</taxon>
    </lineage>
</organism>
<gene>
    <name evidence="9" type="ORF">E1301_Tti019774</name>
</gene>
<evidence type="ECO:0000259" key="8">
    <source>
        <dbReference type="SMART" id="SM00479"/>
    </source>
</evidence>
<dbReference type="FunFam" id="3.30.420.10:FF:000031">
    <property type="entry name" value="RNA exonuclease 1"/>
    <property type="match status" value="1"/>
</dbReference>
<dbReference type="InterPro" id="IPR012337">
    <property type="entry name" value="RNaseH-like_sf"/>
</dbReference>
<keyword evidence="3" id="KW-0540">Nuclease</keyword>
<dbReference type="GO" id="GO:0003676">
    <property type="term" value="F:nucleic acid binding"/>
    <property type="evidence" value="ECO:0007669"/>
    <property type="project" value="InterPro"/>
</dbReference>
<dbReference type="EMBL" id="SOYY01000004">
    <property type="protein sequence ID" value="KAA0722208.1"/>
    <property type="molecule type" value="Genomic_DNA"/>
</dbReference>
<dbReference type="InterPro" id="IPR047021">
    <property type="entry name" value="REXO1/3/4-like"/>
</dbReference>
<dbReference type="AlphaFoldDB" id="A0A5A9PK81"/>
<comment type="similarity">
    <text evidence="2">Belongs to the REXO1/REXO3 family.</text>
</comment>
<dbReference type="SMART" id="SM00479">
    <property type="entry name" value="EXOIII"/>
    <property type="match status" value="1"/>
</dbReference>
<feature type="region of interest" description="Disordered" evidence="7">
    <location>
        <begin position="338"/>
        <end position="363"/>
    </location>
</feature>
<feature type="region of interest" description="Disordered" evidence="7">
    <location>
        <begin position="769"/>
        <end position="807"/>
    </location>
</feature>
<feature type="compositionally biased region" description="Low complexity" evidence="7">
    <location>
        <begin position="87"/>
        <end position="98"/>
    </location>
</feature>
<dbReference type="GO" id="GO:0010629">
    <property type="term" value="P:negative regulation of gene expression"/>
    <property type="evidence" value="ECO:0007669"/>
    <property type="project" value="UniProtKB-ARBA"/>
</dbReference>
<keyword evidence="4" id="KW-0378">Hydrolase</keyword>
<feature type="region of interest" description="Disordered" evidence="7">
    <location>
        <begin position="84"/>
        <end position="135"/>
    </location>
</feature>
<dbReference type="Proteomes" id="UP000324632">
    <property type="component" value="Chromosome 4"/>
</dbReference>
<feature type="compositionally biased region" description="Basic residues" evidence="7">
    <location>
        <begin position="210"/>
        <end position="222"/>
    </location>
</feature>
<accession>A0A5A9PK81</accession>
<name>A0A5A9PK81_9TELE</name>
<feature type="region of interest" description="Disordered" evidence="7">
    <location>
        <begin position="210"/>
        <end position="249"/>
    </location>
</feature>
<comment type="caution">
    <text evidence="9">The sequence shown here is derived from an EMBL/GenBank/DDBJ whole genome shotgun (WGS) entry which is preliminary data.</text>
</comment>
<dbReference type="GO" id="GO:0004527">
    <property type="term" value="F:exonuclease activity"/>
    <property type="evidence" value="ECO:0007669"/>
    <property type="project" value="UniProtKB-KW"/>
</dbReference>
<dbReference type="GO" id="GO:0005634">
    <property type="term" value="C:nucleus"/>
    <property type="evidence" value="ECO:0007669"/>
    <property type="project" value="UniProtKB-SubCell"/>
</dbReference>
<evidence type="ECO:0000256" key="5">
    <source>
        <dbReference type="ARBA" id="ARBA00022839"/>
    </source>
</evidence>
<evidence type="ECO:0000313" key="9">
    <source>
        <dbReference type="EMBL" id="KAA0722208.1"/>
    </source>
</evidence>
<feature type="domain" description="Exonuclease" evidence="8">
    <location>
        <begin position="1047"/>
        <end position="1206"/>
    </location>
</feature>
<protein>
    <submittedName>
        <fullName evidence="9">RNA exonuclease 1-like protein</fullName>
    </submittedName>
</protein>
<dbReference type="PANTHER" id="PTHR12801:SF152">
    <property type="entry name" value="EXONUCLEASE DOMAIN-CONTAINING PROTEIN"/>
    <property type="match status" value="1"/>
</dbReference>
<evidence type="ECO:0000256" key="2">
    <source>
        <dbReference type="ARBA" id="ARBA00006357"/>
    </source>
</evidence>
<dbReference type="InterPro" id="IPR036397">
    <property type="entry name" value="RNaseH_sf"/>
</dbReference>
<dbReference type="InterPro" id="IPR013520">
    <property type="entry name" value="Ribonucl_H"/>
</dbReference>
<evidence type="ECO:0000256" key="1">
    <source>
        <dbReference type="ARBA" id="ARBA00004123"/>
    </source>
</evidence>
<feature type="compositionally biased region" description="Low complexity" evidence="7">
    <location>
        <begin position="779"/>
        <end position="788"/>
    </location>
</feature>
<keyword evidence="5 9" id="KW-0269">Exonuclease</keyword>
<keyword evidence="6" id="KW-0539">Nucleus</keyword>
<evidence type="ECO:0000256" key="4">
    <source>
        <dbReference type="ARBA" id="ARBA00022801"/>
    </source>
</evidence>